<feature type="region of interest" description="Disordered" evidence="1">
    <location>
        <begin position="171"/>
        <end position="205"/>
    </location>
</feature>
<evidence type="ECO:0000313" key="3">
    <source>
        <dbReference type="Proteomes" id="UP000221165"/>
    </source>
</evidence>
<dbReference type="Proteomes" id="UP000221165">
    <property type="component" value="Unassembled WGS sequence"/>
</dbReference>
<feature type="region of interest" description="Disordered" evidence="1">
    <location>
        <begin position="837"/>
        <end position="883"/>
    </location>
</feature>
<feature type="compositionally biased region" description="Low complexity" evidence="1">
    <location>
        <begin position="63"/>
        <end position="112"/>
    </location>
</feature>
<dbReference type="GeneID" id="94425237"/>
<reference evidence="2 3" key="1">
    <citation type="journal article" date="2017" name="Int. J. Parasitol.">
        <title>The genome of the protozoan parasite Cystoisospora suis and a reverse vaccinology approach to identify vaccine candidates.</title>
        <authorList>
            <person name="Palmieri N."/>
            <person name="Shrestha A."/>
            <person name="Ruttkowski B."/>
            <person name="Beck T."/>
            <person name="Vogl C."/>
            <person name="Tomley F."/>
            <person name="Blake D.P."/>
            <person name="Joachim A."/>
        </authorList>
    </citation>
    <scope>NUCLEOTIDE SEQUENCE [LARGE SCALE GENOMIC DNA]</scope>
    <source>
        <strain evidence="2 3">Wien I</strain>
    </source>
</reference>
<feature type="compositionally biased region" description="Polar residues" evidence="1">
    <location>
        <begin position="957"/>
        <end position="968"/>
    </location>
</feature>
<evidence type="ECO:0000256" key="1">
    <source>
        <dbReference type="SAM" id="MobiDB-lite"/>
    </source>
</evidence>
<feature type="compositionally biased region" description="Acidic residues" evidence="1">
    <location>
        <begin position="427"/>
        <end position="439"/>
    </location>
</feature>
<feature type="compositionally biased region" description="Acidic residues" evidence="1">
    <location>
        <begin position="747"/>
        <end position="757"/>
    </location>
</feature>
<feature type="compositionally biased region" description="Acidic residues" evidence="1">
    <location>
        <begin position="14"/>
        <end position="29"/>
    </location>
</feature>
<feature type="compositionally biased region" description="Basic residues" evidence="1">
    <location>
        <begin position="194"/>
        <end position="205"/>
    </location>
</feature>
<gene>
    <name evidence="2" type="ORF">CSUI_001823</name>
</gene>
<feature type="non-terminal residue" evidence="2">
    <location>
        <position position="1242"/>
    </location>
</feature>
<feature type="region of interest" description="Disordered" evidence="1">
    <location>
        <begin position="1"/>
        <end position="50"/>
    </location>
</feature>
<feature type="region of interest" description="Disordered" evidence="1">
    <location>
        <begin position="942"/>
        <end position="991"/>
    </location>
</feature>
<feature type="region of interest" description="Disordered" evidence="1">
    <location>
        <begin position="523"/>
        <end position="551"/>
    </location>
</feature>
<feature type="region of interest" description="Disordered" evidence="1">
    <location>
        <begin position="63"/>
        <end position="147"/>
    </location>
</feature>
<feature type="region of interest" description="Disordered" evidence="1">
    <location>
        <begin position="417"/>
        <end position="458"/>
    </location>
</feature>
<feature type="compositionally biased region" description="Basic and acidic residues" evidence="1">
    <location>
        <begin position="523"/>
        <end position="538"/>
    </location>
</feature>
<protein>
    <submittedName>
        <fullName evidence="2">Iq calmodulin-binding motif domain-containing</fullName>
    </submittedName>
</protein>
<feature type="compositionally biased region" description="Basic and acidic residues" evidence="1">
    <location>
        <begin position="645"/>
        <end position="666"/>
    </location>
</feature>
<evidence type="ECO:0000313" key="2">
    <source>
        <dbReference type="EMBL" id="PHJ24324.1"/>
    </source>
</evidence>
<dbReference type="EMBL" id="MIGC01000733">
    <property type="protein sequence ID" value="PHJ24324.1"/>
    <property type="molecule type" value="Genomic_DNA"/>
</dbReference>
<dbReference type="RefSeq" id="XP_067925997.1">
    <property type="nucleotide sequence ID" value="XM_068062026.1"/>
</dbReference>
<feature type="compositionally biased region" description="Low complexity" evidence="1">
    <location>
        <begin position="126"/>
        <end position="147"/>
    </location>
</feature>
<sequence length="1242" mass="138679">MALIKRHALHIDPGDVEEEEEEDRGEEEEERRSIKSYIHRPRRSSSSSSRFSSFLVCHLPSLSSSSSSLRVCGSSSSSLSPSPSHVSPSCLLDNSSSREASLSSSSSSLPVVYPSPPSPLKRRGCSSASPSSSSSSSPSSSSSWTSPSPCYRYSSSWSRLSNVEKSLVPRRILSPNSCHKHGKKQVRNRERRDRERKKKKERSISWRKTKKRKLFLTSHFSHLPSNPPCSPPGSPPCFFSSLPSSFLSLSLSPTQPHPSSCLSSWSSSLCSSVSSLSSSSSPSPFFSPFSRDDSCLSSSFLEYRFISLHTLHSMPIDSPHEDFRQGLSSSSSLVKKKKSSLPKTYGGVSFQIRSKPPEEAYDSRRNLSASARGEENVSLHPSSPSAGGGEENDLSRCPVLENKRRGSALLSTVYGASPLSRLSSPGGDDDFYAATDGEEGDLHSPEGGKGRRRREGVSLDPSQYYIMLAEKQEREERELEKRRRALERERKKRTFLIGERGEGGLMQGERRRSGITTVGAIDDRRRRSEEALGDDRATEIGGGGGADESDLDRQKALFACRVEKRSDHQKRLDTYQDYYDYSYGGGFDIERDESSLVKDLGRGRSTLLDVKPYRRGGGRTRGSRGPRDPLKPVEEEEDEEDREKEEELHVFPRRRIADEKDEERIRSGLAQRKGKVVRLMIPGRGETAGGDGSGGLHAVVTSPGLASPRPSSSRSSVRPSPLVSERRGSEQLSPVPLSFSSSSSHEDTEEEEEEDFDAYLTDPRRLLSARGGDQAAGSMNTSGRADALIRPGMSALLEVSLRDRREIFLAALSNPDNFSRLRHPTALERKLRAHLQRGEFEERQDDGVSSLLPQGGRKPQSPFLHKPGGEGEEGRGENNKKKAAYVKKKKNAWLDDLDQILAGGLEGQVEHETGKVVDTNCLGRVVLRMIDDDKEEELLLKRGRGGRKREEERRGRTITSFSSLSQGDTGRYLDSDRDGDEGEEDEEENPDLRAAIRESLIPIGVLSSGSAFDVEDKVGDLLFLSVCTPASIVHVLRKRFQRRRHFTSCGNLLICLLPPPRYPREYLLERDFNDDVQWNYYTAKGGDLCPHPFLVARKALENVWTKKKNQFILTFGEFQAFQDEIHAKMVQYLYAFAPRPALKGKRQHRATEKGKEKEEEGHPTNEEEEDDEDEEPIPGIDRVPRRKVVFDTVRRIRRMLSITTADHGEIHGHEFDIIRADFDEENALLGFSFVPNTVFEPT</sequence>
<comment type="caution">
    <text evidence="2">The sequence shown here is derived from an EMBL/GenBank/DDBJ whole genome shotgun (WGS) entry which is preliminary data.</text>
</comment>
<keyword evidence="3" id="KW-1185">Reference proteome</keyword>
<feature type="compositionally biased region" description="Low complexity" evidence="1">
    <location>
        <begin position="702"/>
        <end position="723"/>
    </location>
</feature>
<accession>A0A2C6LB99</accession>
<feature type="compositionally biased region" description="Acidic residues" evidence="1">
    <location>
        <begin position="1166"/>
        <end position="1176"/>
    </location>
</feature>
<feature type="compositionally biased region" description="Acidic residues" evidence="1">
    <location>
        <begin position="977"/>
        <end position="989"/>
    </location>
</feature>
<feature type="compositionally biased region" description="Basic residues" evidence="1">
    <location>
        <begin position="613"/>
        <end position="624"/>
    </location>
</feature>
<name>A0A2C6LB99_9APIC</name>
<feature type="compositionally biased region" description="Basic and acidic residues" evidence="1">
    <location>
        <begin position="1149"/>
        <end position="1165"/>
    </location>
</feature>
<feature type="compositionally biased region" description="Basic and acidic residues" evidence="1">
    <location>
        <begin position="440"/>
        <end position="449"/>
    </location>
</feature>
<dbReference type="SUPFAM" id="SSF52540">
    <property type="entry name" value="P-loop containing nucleoside triphosphate hydrolases"/>
    <property type="match status" value="1"/>
</dbReference>
<dbReference type="InterPro" id="IPR027417">
    <property type="entry name" value="P-loop_NTPase"/>
</dbReference>
<feature type="compositionally biased region" description="Basic and acidic residues" evidence="1">
    <location>
        <begin position="355"/>
        <end position="365"/>
    </location>
</feature>
<organism evidence="2 3">
    <name type="scientific">Cystoisospora suis</name>
    <dbReference type="NCBI Taxonomy" id="483139"/>
    <lineage>
        <taxon>Eukaryota</taxon>
        <taxon>Sar</taxon>
        <taxon>Alveolata</taxon>
        <taxon>Apicomplexa</taxon>
        <taxon>Conoidasida</taxon>
        <taxon>Coccidia</taxon>
        <taxon>Eucoccidiorida</taxon>
        <taxon>Eimeriorina</taxon>
        <taxon>Sarcocystidae</taxon>
        <taxon>Cystoisospora</taxon>
    </lineage>
</organism>
<dbReference type="OrthoDB" id="16281at2759"/>
<dbReference type="Gene3D" id="3.40.850.10">
    <property type="entry name" value="Kinesin motor domain"/>
    <property type="match status" value="1"/>
</dbReference>
<feature type="compositionally biased region" description="Acidic residues" evidence="1">
    <location>
        <begin position="634"/>
        <end position="644"/>
    </location>
</feature>
<feature type="compositionally biased region" description="Gly residues" evidence="1">
    <location>
        <begin position="686"/>
        <end position="695"/>
    </location>
</feature>
<dbReference type="InterPro" id="IPR036961">
    <property type="entry name" value="Kinesin_motor_dom_sf"/>
</dbReference>
<feature type="region of interest" description="Disordered" evidence="1">
    <location>
        <begin position="1144"/>
        <end position="1181"/>
    </location>
</feature>
<proteinExistence type="predicted"/>
<feature type="compositionally biased region" description="Basic and acidic residues" evidence="1">
    <location>
        <begin position="867"/>
        <end position="880"/>
    </location>
</feature>
<dbReference type="AlphaFoldDB" id="A0A2C6LB99"/>
<feature type="region of interest" description="Disordered" evidence="1">
    <location>
        <begin position="609"/>
        <end position="785"/>
    </location>
</feature>
<feature type="region of interest" description="Disordered" evidence="1">
    <location>
        <begin position="341"/>
        <end position="395"/>
    </location>
</feature>
<dbReference type="VEuPathDB" id="ToxoDB:CSUI_001823"/>